<organism evidence="3 4">
    <name type="scientific">Pleodorina starrii</name>
    <dbReference type="NCBI Taxonomy" id="330485"/>
    <lineage>
        <taxon>Eukaryota</taxon>
        <taxon>Viridiplantae</taxon>
        <taxon>Chlorophyta</taxon>
        <taxon>core chlorophytes</taxon>
        <taxon>Chlorophyceae</taxon>
        <taxon>CS clade</taxon>
        <taxon>Chlamydomonadales</taxon>
        <taxon>Volvocaceae</taxon>
        <taxon>Pleodorina</taxon>
    </lineage>
</organism>
<dbReference type="Pfam" id="PF12680">
    <property type="entry name" value="SnoaL_2"/>
    <property type="match status" value="1"/>
</dbReference>
<dbReference type="Gene3D" id="3.10.450.50">
    <property type="match status" value="1"/>
</dbReference>
<accession>A0A9W6F351</accession>
<feature type="region of interest" description="Disordered" evidence="1">
    <location>
        <begin position="309"/>
        <end position="332"/>
    </location>
</feature>
<reference evidence="3 4" key="1">
    <citation type="journal article" date="2023" name="Commun. Biol.">
        <title>Reorganization of the ancestral sex-determining regions during the evolution of trioecy in Pleodorina starrii.</title>
        <authorList>
            <person name="Takahashi K."/>
            <person name="Suzuki S."/>
            <person name="Kawai-Toyooka H."/>
            <person name="Yamamoto K."/>
            <person name="Hamaji T."/>
            <person name="Ootsuki R."/>
            <person name="Yamaguchi H."/>
            <person name="Kawachi M."/>
            <person name="Higashiyama T."/>
            <person name="Nozaki H."/>
        </authorList>
    </citation>
    <scope>NUCLEOTIDE SEQUENCE [LARGE SCALE GENOMIC DNA]</scope>
    <source>
        <strain evidence="3 4">NIES-4479</strain>
    </source>
</reference>
<feature type="domain" description="SnoaL-like" evidence="2">
    <location>
        <begin position="35"/>
        <end position="130"/>
    </location>
</feature>
<sequence>MQLSGAPAAPSSDVVVPVASYGVLPPAHPCAADVVLRFIDALNSRDLSCLLTMLAEDCLHEDLAHEAQARGKEEVARFYADVMSSMPERVRVVVDDFTGGDPVKVGLTWHMEVDGVEVPCSRGMSFYRVRPAGWDRGGALSCSGAGGGGGGGGLITYVRQSPEHFIKLSGVVLSASASATPLIDSLGPMVLPNFWVNLARGASNMLASAPPVEEVLRNLAAAGATNTVPSVADLMGMAAAAAAGGGGDAGVHVGGGGAAAAAASAYGMHRGGGGGGGGAFSTMGPAATVAPAGLAYMPRNSFPGSTALAAGGASAAHPHGHRTRAPAAKATAVTSPAAAPAAAATAAADASAAPARASPVVFAASVALAERPPASTSTSGGSSTTAGGCSDAAASLASSGSVHGSVGSADFDLAQLTASAAAYGRAATGVTAAPAASGDIAAGVTATRSEAVAAAPEQLQSRPQAHQAAEALVGAPVMDEGAVAAASVPVVPAVPMSSLAGIWEKDLEASDVAGYEKALDLWQISGVQKATARLIEGLELALRDGAGGRGGAAAFDVHFLTIIPYFKVTESYPLAGGRAKMRRRDQRSGDAQAHAEALPNGVMCRAAWGAPFAGELLESYTLPDPAGQPDLMHVSSTIRVGGKEATTVQVYHRRRNMSARDLISASEKRNGKANDVLKRFGM</sequence>
<dbReference type="SUPFAM" id="SSF54427">
    <property type="entry name" value="NTF2-like"/>
    <property type="match status" value="1"/>
</dbReference>
<keyword evidence="4" id="KW-1185">Reference proteome</keyword>
<gene>
    <name evidence="3" type="primary">PLEST010629</name>
    <name evidence="3" type="ORF">PLESTB_000895500</name>
</gene>
<comment type="caution">
    <text evidence="3">The sequence shown here is derived from an EMBL/GenBank/DDBJ whole genome shotgun (WGS) entry which is preliminary data.</text>
</comment>
<dbReference type="Proteomes" id="UP001165080">
    <property type="component" value="Unassembled WGS sequence"/>
</dbReference>
<protein>
    <recommendedName>
        <fullName evidence="2">SnoaL-like domain-containing protein</fullName>
    </recommendedName>
</protein>
<dbReference type="AlphaFoldDB" id="A0A9W6F351"/>
<evidence type="ECO:0000256" key="1">
    <source>
        <dbReference type="SAM" id="MobiDB-lite"/>
    </source>
</evidence>
<evidence type="ECO:0000313" key="4">
    <source>
        <dbReference type="Proteomes" id="UP001165080"/>
    </source>
</evidence>
<name>A0A9W6F351_9CHLO</name>
<evidence type="ECO:0000259" key="2">
    <source>
        <dbReference type="Pfam" id="PF12680"/>
    </source>
</evidence>
<proteinExistence type="predicted"/>
<evidence type="ECO:0000313" key="3">
    <source>
        <dbReference type="EMBL" id="GLC54687.1"/>
    </source>
</evidence>
<dbReference type="PANTHER" id="PTHR33698:SF3">
    <property type="entry name" value="OS09G0266000 PROTEIN"/>
    <property type="match status" value="1"/>
</dbReference>
<dbReference type="InterPro" id="IPR032710">
    <property type="entry name" value="NTF2-like_dom_sf"/>
</dbReference>
<feature type="region of interest" description="Disordered" evidence="1">
    <location>
        <begin position="371"/>
        <end position="394"/>
    </location>
</feature>
<dbReference type="OrthoDB" id="201750at2759"/>
<dbReference type="PANTHER" id="PTHR33698">
    <property type="entry name" value="NUCLEAR TRANSPORT FACTOR 2 (NTF2)-LIKE PROTEIN"/>
    <property type="match status" value="1"/>
</dbReference>
<dbReference type="EMBL" id="BRXU01000011">
    <property type="protein sequence ID" value="GLC54687.1"/>
    <property type="molecule type" value="Genomic_DNA"/>
</dbReference>
<dbReference type="InterPro" id="IPR037401">
    <property type="entry name" value="SnoaL-like"/>
</dbReference>